<dbReference type="EMBL" id="CAJFDH010000003">
    <property type="protein sequence ID" value="CAD5215244.1"/>
    <property type="molecule type" value="Genomic_DNA"/>
</dbReference>
<evidence type="ECO:0000256" key="2">
    <source>
        <dbReference type="SAM" id="SignalP"/>
    </source>
</evidence>
<feature type="compositionally biased region" description="Polar residues" evidence="1">
    <location>
        <begin position="48"/>
        <end position="57"/>
    </location>
</feature>
<name>A0A811KJF0_9BILA</name>
<feature type="region of interest" description="Disordered" evidence="1">
    <location>
        <begin position="33"/>
        <end position="68"/>
    </location>
</feature>
<reference evidence="3" key="1">
    <citation type="submission" date="2020-09" db="EMBL/GenBank/DDBJ databases">
        <authorList>
            <person name="Kikuchi T."/>
        </authorList>
    </citation>
    <scope>NUCLEOTIDE SEQUENCE</scope>
    <source>
        <strain evidence="3">SH1</strain>
    </source>
</reference>
<proteinExistence type="predicted"/>
<dbReference type="Proteomes" id="UP000783686">
    <property type="component" value="Unassembled WGS sequence"/>
</dbReference>
<feature type="region of interest" description="Disordered" evidence="1">
    <location>
        <begin position="647"/>
        <end position="683"/>
    </location>
</feature>
<evidence type="ECO:0000256" key="1">
    <source>
        <dbReference type="SAM" id="MobiDB-lite"/>
    </source>
</evidence>
<feature type="signal peptide" evidence="2">
    <location>
        <begin position="1"/>
        <end position="29"/>
    </location>
</feature>
<keyword evidence="4" id="KW-1185">Reference proteome</keyword>
<gene>
    <name evidence="3" type="ORF">BOKJ2_LOCUS5996</name>
</gene>
<dbReference type="Proteomes" id="UP000614601">
    <property type="component" value="Unassembled WGS sequence"/>
</dbReference>
<sequence length="683" mass="76037">MASFPSLRTPPARRPVLFLLLTIVHRLFCVSGPSDGRSPRPQHHRFTIGSTTASHNPTPHDRGTASEQGLQLISGLNCQDALELFKHFCNGADEYRMKDESILGLPGTNGTSNGTSSNGSLNGQPPASDSQINNNQVTVQNSLPDPNCVNCAELKREVVELRQIFSLLVSRHLMNIQNVRLPSDLQRLTGTELPLQQLNNSPILLQHVLNQLNATSPTSPSNKLLENLDPNRNLNALQGFWNQNSVLPNSSSAVELPQNVSSLGNSNMQLKNDNNFVDQVCNDHSETSSSASSTNTQFVMMSPPQQLRQQPLYNNTVSSNATSNSNIPQSQTLSSLLTVASANPALYQMLINQLTQQKPQPQAAQPVPQVQNQTLNQLPSAISSLPHLQQNLLFNPALQQQQREHIQQQAQQQQLAQQAAQQRQLQQARNTLFNAKPQDTQAKPNMNIDRSVERRLHGFQRAATDDYVRLIKENDLSEANVERIQIPVPQAIEVDPSFRPLPEEQVIQQVMQNKKYENVNVSETMAQLCKKLAEKRVFGSRLMAQTTVAAPNHSNYSNLPVSGIIYIQHVCRKVLGSRVNNDDDFWESFREAMRKLAARCRRVRHAKKVRSPKMTDPAHLQQRFDLLQQQNSVAAMNMFKQEIDAMDIDANNPQSPEPDTPLSSSSRNSSSTPTPSSSIKPEN</sequence>
<keyword evidence="2" id="KW-0732">Signal</keyword>
<protein>
    <submittedName>
        <fullName evidence="3">Uncharacterized protein</fullName>
    </submittedName>
</protein>
<dbReference type="EMBL" id="CAJFCW020000003">
    <property type="protein sequence ID" value="CAG9103747.1"/>
    <property type="molecule type" value="Genomic_DNA"/>
</dbReference>
<feature type="chain" id="PRO_5044131662" evidence="2">
    <location>
        <begin position="30"/>
        <end position="683"/>
    </location>
</feature>
<organism evidence="3 4">
    <name type="scientific">Bursaphelenchus okinawaensis</name>
    <dbReference type="NCBI Taxonomy" id="465554"/>
    <lineage>
        <taxon>Eukaryota</taxon>
        <taxon>Metazoa</taxon>
        <taxon>Ecdysozoa</taxon>
        <taxon>Nematoda</taxon>
        <taxon>Chromadorea</taxon>
        <taxon>Rhabditida</taxon>
        <taxon>Tylenchina</taxon>
        <taxon>Tylenchomorpha</taxon>
        <taxon>Aphelenchoidea</taxon>
        <taxon>Aphelenchoididae</taxon>
        <taxon>Bursaphelenchus</taxon>
    </lineage>
</organism>
<comment type="caution">
    <text evidence="3">The sequence shown here is derived from an EMBL/GenBank/DDBJ whole genome shotgun (WGS) entry which is preliminary data.</text>
</comment>
<feature type="compositionally biased region" description="Low complexity" evidence="1">
    <location>
        <begin position="660"/>
        <end position="683"/>
    </location>
</feature>
<evidence type="ECO:0000313" key="3">
    <source>
        <dbReference type="EMBL" id="CAD5215244.1"/>
    </source>
</evidence>
<feature type="region of interest" description="Disordered" evidence="1">
    <location>
        <begin position="103"/>
        <end position="132"/>
    </location>
</feature>
<dbReference type="OrthoDB" id="5871770at2759"/>
<feature type="compositionally biased region" description="Low complexity" evidence="1">
    <location>
        <begin position="103"/>
        <end position="123"/>
    </location>
</feature>
<dbReference type="AlphaFoldDB" id="A0A811KJF0"/>
<accession>A0A811KJF0</accession>
<evidence type="ECO:0000313" key="4">
    <source>
        <dbReference type="Proteomes" id="UP000614601"/>
    </source>
</evidence>